<dbReference type="GO" id="GO:0000463">
    <property type="term" value="P:maturation of LSU-rRNA from tricistronic rRNA transcript (SSU-rRNA, 5.8S rRNA, LSU-rRNA)"/>
    <property type="evidence" value="ECO:0007669"/>
    <property type="project" value="TreeGrafter"/>
</dbReference>
<gene>
    <name evidence="8 13" type="primary">FTSJ3</name>
</gene>
<feature type="binding site" evidence="8">
    <location>
        <position position="76"/>
    </location>
    <ligand>
        <name>S-adenosyl-L-methionine</name>
        <dbReference type="ChEBI" id="CHEBI:59789"/>
    </ligand>
</feature>
<comment type="similarity">
    <text evidence="8">Belongs to the class I-like SAM-binding methyltransferase superfamily. RNA methyltransferase RlmE family. SPB1 subfamily.</text>
</comment>
<dbReference type="AlphaFoldDB" id="A0A7N6BAE6"/>
<dbReference type="OrthoDB" id="289250at2759"/>
<dbReference type="GO" id="GO:0030687">
    <property type="term" value="C:preribosome, large subunit precursor"/>
    <property type="evidence" value="ECO:0007669"/>
    <property type="project" value="TreeGrafter"/>
</dbReference>
<evidence type="ECO:0000313" key="14">
    <source>
        <dbReference type="Proteomes" id="UP000265040"/>
    </source>
</evidence>
<feature type="binding site" evidence="8">
    <location>
        <position position="58"/>
    </location>
    <ligand>
        <name>S-adenosyl-L-methionine</name>
        <dbReference type="ChEBI" id="CHEBI:59789"/>
    </ligand>
</feature>
<dbReference type="PANTHER" id="PTHR10920:SF13">
    <property type="entry name" value="PRE-RRNA 2'-O-RIBOSE RNA METHYLTRANSFERASE FTSJ3"/>
    <property type="match status" value="1"/>
</dbReference>
<dbReference type="GO" id="GO:0016435">
    <property type="term" value="F:rRNA (guanine) methyltransferase activity"/>
    <property type="evidence" value="ECO:0007669"/>
    <property type="project" value="TreeGrafter"/>
</dbReference>
<sequence length="821" mass="93391">MGKKLKVGKTRKDKFYHLAKETGYRSRSSFKLIQLNRKFQFLQKARALVDLCAAPGGWLQVASKFMPVSSLIIGVDLVPIKPIPNVVTLQEDITTEKCRQALRKELQTWKVDVVLNDGAPNVGANWQHDAFSQAHLTLMALKLACEFLTKGGTFVTKVFRSKDYQPLLWIFQQFFKKVQATKPQASRNESAEIFVICQGFVAPDKIDSKFFDPKHAFKEVEVQVKTVRELIPVKKPKAEGYTDGDLTLYHSFTVTAFLKAENPVDFLGKASAITFDNSDLESHSATSDEIKECCRDIKVLGRKELRTRPGDQVTSLYTTFTKIEKEVSQKITVTSTLSFSLSSDEEEESNSEEEPEKKKEEEEEDEEEDMERKLAALKAEEVAELKRKKRKLLKERRKQRERVELKMDLPGVSIADGNDSSLFSLSTMKKKKVLSDISKGDMQAADNLVEGEDDLLLSEGEDDEADKMSLASDLDEEDLEEEEEDEEQESGLLVELEGKDEKKERETSLWFSKVGLLHYPMFNGDQSYTWLFIDVITELISVPFLTCFSFAMQGIFSEIDLEGDAESELRQTEWLQNKKAGNSLLFVIFKFSCLPKVNSVLCSSGKKARILDAEGLALGCQIATSKKRARDMMDNSFHRWVLILFLGVFESWEIPEWLLDDERKHRKKPVPVTKEMVEEYKQKWKEIDARPIKRVAEAKARKKRRMLKKMEQAKKKAEAVVNTVDISEREKMAQLKSIYKKAGLGKEKREITYVVAKKGAGRKVRRPQGVKGVFKVVDSRMKKDMRGVQRKEQRTKGGKGKGRQSKGGKGAMKGGKGRKGK</sequence>
<dbReference type="Pfam" id="PF11861">
    <property type="entry name" value="DUF3381"/>
    <property type="match status" value="1"/>
</dbReference>
<keyword evidence="4 8" id="KW-0489">Methyltransferase</keyword>
<evidence type="ECO:0000256" key="9">
    <source>
        <dbReference type="SAM" id="MobiDB-lite"/>
    </source>
</evidence>
<feature type="compositionally biased region" description="Basic and acidic residues" evidence="9">
    <location>
        <begin position="779"/>
        <end position="795"/>
    </location>
</feature>
<feature type="compositionally biased region" description="Acidic residues" evidence="9">
    <location>
        <begin position="343"/>
        <end position="354"/>
    </location>
</feature>
<dbReference type="SUPFAM" id="SSF53335">
    <property type="entry name" value="S-adenosyl-L-methionine-dependent methyltransferases"/>
    <property type="match status" value="1"/>
</dbReference>
<comment type="function">
    <text evidence="8">Probable methyltransferase involved in the processing of the 34S pre-rRNA to 18S rRNA and in 40S ribosomal subunit formation.</text>
</comment>
<evidence type="ECO:0000256" key="3">
    <source>
        <dbReference type="ARBA" id="ARBA00022552"/>
    </source>
</evidence>
<keyword evidence="3 8" id="KW-0698">rRNA processing</keyword>
<evidence type="ECO:0000256" key="7">
    <source>
        <dbReference type="ARBA" id="ARBA00023242"/>
    </source>
</evidence>
<keyword evidence="14" id="KW-1185">Reference proteome</keyword>
<dbReference type="Pfam" id="PF01728">
    <property type="entry name" value="FtsJ"/>
    <property type="match status" value="1"/>
</dbReference>
<dbReference type="GO" id="GO:0005730">
    <property type="term" value="C:nucleolus"/>
    <property type="evidence" value="ECO:0007669"/>
    <property type="project" value="UniProtKB-SubCell"/>
</dbReference>
<dbReference type="PANTHER" id="PTHR10920">
    <property type="entry name" value="RIBOSOMAL RNA METHYLTRANSFERASE"/>
    <property type="match status" value="1"/>
</dbReference>
<feature type="compositionally biased region" description="Basic residues" evidence="9">
    <location>
        <begin position="796"/>
        <end position="806"/>
    </location>
</feature>
<dbReference type="GeneTree" id="ENSGT00550000075004"/>
<dbReference type="EC" id="2.1.1.-" evidence="8"/>
<reference evidence="13" key="3">
    <citation type="submission" date="2025-09" db="UniProtKB">
        <authorList>
            <consortium name="Ensembl"/>
        </authorList>
    </citation>
    <scope>IDENTIFICATION</scope>
</reference>
<evidence type="ECO:0000259" key="10">
    <source>
        <dbReference type="Pfam" id="PF01728"/>
    </source>
</evidence>
<name>A0A7N6BAE6_ANATE</name>
<comment type="subunit">
    <text evidence="8">Interacts with NIP7.</text>
</comment>
<evidence type="ECO:0000256" key="1">
    <source>
        <dbReference type="ARBA" id="ARBA00004604"/>
    </source>
</evidence>
<feature type="region of interest" description="Disordered" evidence="9">
    <location>
        <begin position="779"/>
        <end position="821"/>
    </location>
</feature>
<feature type="domain" description="DUF3381" evidence="12">
    <location>
        <begin position="233"/>
        <end position="402"/>
    </location>
</feature>
<dbReference type="InterPro" id="IPR024576">
    <property type="entry name" value="rRNA_MeTfrase_Spb1_DUF3381"/>
</dbReference>
<feature type="binding site" evidence="8">
    <location>
        <position position="92"/>
    </location>
    <ligand>
        <name>S-adenosyl-L-methionine</name>
        <dbReference type="ChEBI" id="CHEBI:59789"/>
    </ligand>
</feature>
<feature type="binding site" evidence="8">
    <location>
        <position position="56"/>
    </location>
    <ligand>
        <name>S-adenosyl-L-methionine</name>
        <dbReference type="ChEBI" id="CHEBI:59789"/>
    </ligand>
</feature>
<dbReference type="InterPro" id="IPR050082">
    <property type="entry name" value="RNA_methyltr_RlmE"/>
</dbReference>
<feature type="binding site" evidence="8">
    <location>
        <position position="117"/>
    </location>
    <ligand>
        <name>S-adenosyl-L-methionine</name>
        <dbReference type="ChEBI" id="CHEBI:59789"/>
    </ligand>
</feature>
<keyword evidence="5 8" id="KW-0808">Transferase</keyword>
<dbReference type="Ensembl" id="ENSATET00000060536.2">
    <property type="protein sequence ID" value="ENSATEP00000058270.1"/>
    <property type="gene ID" value="ENSATEG00000010069.3"/>
</dbReference>
<reference evidence="13" key="2">
    <citation type="submission" date="2025-08" db="UniProtKB">
        <authorList>
            <consortium name="Ensembl"/>
        </authorList>
    </citation>
    <scope>IDENTIFICATION</scope>
</reference>
<feature type="coiled-coil region" evidence="8">
    <location>
        <begin position="693"/>
        <end position="730"/>
    </location>
</feature>
<dbReference type="InterPro" id="IPR029063">
    <property type="entry name" value="SAM-dependent_MTases_sf"/>
</dbReference>
<dbReference type="GO" id="GO:0008650">
    <property type="term" value="F:rRNA (uridine-2'-O-)-methyltransferase activity"/>
    <property type="evidence" value="ECO:0007669"/>
    <property type="project" value="TreeGrafter"/>
</dbReference>
<keyword evidence="2 8" id="KW-0690">Ribosome biogenesis</keyword>
<feature type="compositionally biased region" description="Acidic residues" evidence="9">
    <location>
        <begin position="473"/>
        <end position="489"/>
    </location>
</feature>
<dbReference type="InterPro" id="IPR028589">
    <property type="entry name" value="SPB1-like"/>
</dbReference>
<evidence type="ECO:0000256" key="8">
    <source>
        <dbReference type="HAMAP-Rule" id="MF_03163"/>
    </source>
</evidence>
<feature type="domain" description="Ribosomal RNA methyltransferase SPB1-like C-terminal" evidence="11">
    <location>
        <begin position="605"/>
        <end position="792"/>
    </location>
</feature>
<dbReference type="Pfam" id="PF07780">
    <property type="entry name" value="Spb1_C"/>
    <property type="match status" value="1"/>
</dbReference>
<dbReference type="HAMAP" id="MF_01547">
    <property type="entry name" value="RNA_methyltr_E"/>
    <property type="match status" value="1"/>
</dbReference>
<keyword evidence="7 8" id="KW-0539">Nucleus</keyword>
<dbReference type="InterPro" id="IPR002877">
    <property type="entry name" value="RNA_MeTrfase_FtsJ_dom"/>
</dbReference>
<accession>A0A7N6BAE6</accession>
<comment type="catalytic activity">
    <reaction evidence="8">
        <text>a ribonucleotide in rRNA + S-adenosyl-L-methionine = a 2'-O-methylribonucleotide in rRNA + S-adenosyl-L-homocysteine + H(+)</text>
        <dbReference type="Rhea" id="RHEA:48628"/>
        <dbReference type="Rhea" id="RHEA-COMP:12164"/>
        <dbReference type="Rhea" id="RHEA-COMP:12165"/>
        <dbReference type="ChEBI" id="CHEBI:15378"/>
        <dbReference type="ChEBI" id="CHEBI:57856"/>
        <dbReference type="ChEBI" id="CHEBI:59789"/>
        <dbReference type="ChEBI" id="CHEBI:90675"/>
        <dbReference type="ChEBI" id="CHEBI:90676"/>
    </reaction>
</comment>
<feature type="domain" description="Ribosomal RNA methyltransferase FtsJ" evidence="10">
    <location>
        <begin position="24"/>
        <end position="200"/>
    </location>
</feature>
<dbReference type="Gene3D" id="3.40.50.150">
    <property type="entry name" value="Vaccinia Virus protein VP39"/>
    <property type="match status" value="1"/>
</dbReference>
<evidence type="ECO:0000256" key="2">
    <source>
        <dbReference type="ARBA" id="ARBA00022517"/>
    </source>
</evidence>
<organism evidence="13 14">
    <name type="scientific">Anabas testudineus</name>
    <name type="common">Climbing perch</name>
    <name type="synonym">Anthias testudineus</name>
    <dbReference type="NCBI Taxonomy" id="64144"/>
    <lineage>
        <taxon>Eukaryota</taxon>
        <taxon>Metazoa</taxon>
        <taxon>Chordata</taxon>
        <taxon>Craniata</taxon>
        <taxon>Vertebrata</taxon>
        <taxon>Euteleostomi</taxon>
        <taxon>Actinopterygii</taxon>
        <taxon>Neopterygii</taxon>
        <taxon>Teleostei</taxon>
        <taxon>Neoteleostei</taxon>
        <taxon>Acanthomorphata</taxon>
        <taxon>Anabantaria</taxon>
        <taxon>Anabantiformes</taxon>
        <taxon>Anabantoidei</taxon>
        <taxon>Anabantidae</taxon>
        <taxon>Anabas</taxon>
    </lineage>
</organism>
<feature type="active site" description="Proton acceptor" evidence="8">
    <location>
        <position position="157"/>
    </location>
</feature>
<protein>
    <recommendedName>
        <fullName evidence="8">pre-rRNA processing protein FTSJ3</fullName>
        <ecNumber evidence="8">2.1.1.-</ecNumber>
    </recommendedName>
    <alternativeName>
        <fullName evidence="8">2'-O-ribose RNA methyltransferase SPB1 homolog</fullName>
    </alternativeName>
    <alternativeName>
        <fullName evidence="8">Protein ftsJ homolog 3</fullName>
    </alternativeName>
    <alternativeName>
        <fullName evidence="8">Putative rRNA methyltransferase 3</fullName>
    </alternativeName>
</protein>
<keyword evidence="8" id="KW-0175">Coiled coil</keyword>
<feature type="region of interest" description="Disordered" evidence="9">
    <location>
        <begin position="459"/>
        <end position="499"/>
    </location>
</feature>
<comment type="subcellular location">
    <subcellularLocation>
        <location evidence="1 8">Nucleus</location>
        <location evidence="1 8">Nucleolus</location>
    </subcellularLocation>
</comment>
<dbReference type="GO" id="GO:0000466">
    <property type="term" value="P:maturation of 5.8S rRNA from tricistronic rRNA transcript (SSU-rRNA, 5.8S rRNA, LSU-rRNA)"/>
    <property type="evidence" value="ECO:0007669"/>
    <property type="project" value="TreeGrafter"/>
</dbReference>
<dbReference type="HAMAP" id="MF_03163">
    <property type="entry name" value="RNA_methyltr_E_SPB1"/>
    <property type="match status" value="1"/>
</dbReference>
<dbReference type="InterPro" id="IPR015507">
    <property type="entry name" value="rRNA-MeTfrase_E"/>
</dbReference>
<reference evidence="13" key="1">
    <citation type="submission" date="2021-04" db="EMBL/GenBank/DDBJ databases">
        <authorList>
            <consortium name="Wellcome Sanger Institute Data Sharing"/>
        </authorList>
    </citation>
    <scope>NUCLEOTIDE SEQUENCE [LARGE SCALE GENOMIC DNA]</scope>
</reference>
<dbReference type="GO" id="GO:0030688">
    <property type="term" value="C:preribosome, small subunit precursor"/>
    <property type="evidence" value="ECO:0007669"/>
    <property type="project" value="UniProtKB-UniRule"/>
</dbReference>
<evidence type="ECO:0000256" key="4">
    <source>
        <dbReference type="ARBA" id="ARBA00022603"/>
    </source>
</evidence>
<dbReference type="InterPro" id="IPR012920">
    <property type="entry name" value="rRNA_MeTfrase_SPB1-like_C"/>
</dbReference>
<evidence type="ECO:0000256" key="6">
    <source>
        <dbReference type="ARBA" id="ARBA00022691"/>
    </source>
</evidence>
<dbReference type="Proteomes" id="UP000265040">
    <property type="component" value="Chromosome 4"/>
</dbReference>
<evidence type="ECO:0000256" key="5">
    <source>
        <dbReference type="ARBA" id="ARBA00022679"/>
    </source>
</evidence>
<evidence type="ECO:0000313" key="13">
    <source>
        <dbReference type="Ensembl" id="ENSATEP00000058270.1"/>
    </source>
</evidence>
<evidence type="ECO:0000259" key="12">
    <source>
        <dbReference type="Pfam" id="PF11861"/>
    </source>
</evidence>
<evidence type="ECO:0000259" key="11">
    <source>
        <dbReference type="Pfam" id="PF07780"/>
    </source>
</evidence>
<feature type="region of interest" description="Disordered" evidence="9">
    <location>
        <begin position="338"/>
        <end position="372"/>
    </location>
</feature>
<dbReference type="FunFam" id="3.40.50.150:FF:000004">
    <property type="entry name" value="AdoMet-dependent rRNA methyltransferase SPB1"/>
    <property type="match status" value="1"/>
</dbReference>
<proteinExistence type="inferred from homology"/>
<keyword evidence="6 8" id="KW-0949">S-adenosyl-L-methionine</keyword>